<comment type="caution">
    <text evidence="4">The sequence shown here is derived from an EMBL/GenBank/DDBJ whole genome shotgun (WGS) entry which is preliminary data.</text>
</comment>
<dbReference type="SMART" id="SM00052">
    <property type="entry name" value="EAL"/>
    <property type="match status" value="1"/>
</dbReference>
<evidence type="ECO:0000256" key="1">
    <source>
        <dbReference type="SAM" id="Phobius"/>
    </source>
</evidence>
<dbReference type="InterPro" id="IPR043128">
    <property type="entry name" value="Rev_trsase/Diguanyl_cyclase"/>
</dbReference>
<dbReference type="InterPro" id="IPR000014">
    <property type="entry name" value="PAS"/>
</dbReference>
<dbReference type="EMBL" id="JAAGMN010005338">
    <property type="protein sequence ID" value="NEE14870.1"/>
    <property type="molecule type" value="Genomic_DNA"/>
</dbReference>
<dbReference type="InterPro" id="IPR035919">
    <property type="entry name" value="EAL_sf"/>
</dbReference>
<feature type="transmembrane region" description="Helical" evidence="1">
    <location>
        <begin position="151"/>
        <end position="171"/>
    </location>
</feature>
<dbReference type="InterPro" id="IPR035965">
    <property type="entry name" value="PAS-like_dom_sf"/>
</dbReference>
<dbReference type="Pfam" id="PF00990">
    <property type="entry name" value="GGDEF"/>
    <property type="match status" value="1"/>
</dbReference>
<dbReference type="PANTHER" id="PTHR44757:SF2">
    <property type="entry name" value="BIOFILM ARCHITECTURE MAINTENANCE PROTEIN MBAA"/>
    <property type="match status" value="1"/>
</dbReference>
<dbReference type="PROSITE" id="PS50887">
    <property type="entry name" value="GGDEF"/>
    <property type="match status" value="1"/>
</dbReference>
<dbReference type="CDD" id="cd01948">
    <property type="entry name" value="EAL"/>
    <property type="match status" value="1"/>
</dbReference>
<feature type="domain" description="EAL" evidence="2">
    <location>
        <begin position="767"/>
        <end position="1023"/>
    </location>
</feature>
<dbReference type="PROSITE" id="PS50883">
    <property type="entry name" value="EAL"/>
    <property type="match status" value="1"/>
</dbReference>
<keyword evidence="1" id="KW-0472">Membrane</keyword>
<protein>
    <submittedName>
        <fullName evidence="4">EAL domain-containing protein</fullName>
    </submittedName>
</protein>
<dbReference type="InterPro" id="IPR000160">
    <property type="entry name" value="GGDEF_dom"/>
</dbReference>
<dbReference type="InterPro" id="IPR001633">
    <property type="entry name" value="EAL_dom"/>
</dbReference>
<feature type="transmembrane region" description="Helical" evidence="1">
    <location>
        <begin position="183"/>
        <end position="205"/>
    </location>
</feature>
<feature type="transmembrane region" description="Helical" evidence="1">
    <location>
        <begin position="281"/>
        <end position="305"/>
    </location>
</feature>
<feature type="transmembrane region" description="Helical" evidence="1">
    <location>
        <begin position="255"/>
        <end position="275"/>
    </location>
</feature>
<organism evidence="4">
    <name type="scientific">Streptomyces sp. SID7499</name>
    <dbReference type="NCBI Taxonomy" id="2706086"/>
    <lineage>
        <taxon>Bacteria</taxon>
        <taxon>Bacillati</taxon>
        <taxon>Actinomycetota</taxon>
        <taxon>Actinomycetes</taxon>
        <taxon>Kitasatosporales</taxon>
        <taxon>Streptomycetaceae</taxon>
        <taxon>Streptomyces</taxon>
    </lineage>
</organism>
<sequence length="1032" mass="109687">MAAHVALAGGAVCLYLAWPGLRGPLWAVVVLTGATAVALGVLVNRPGHRWPWLMLAAGLTVVAAGGTRAHAQGAYVQASGPAPSPADAFGLVAYPLFALGLFGLVRSRRVGRALPGLLDALIVTTGLSLAAWIHLVQPLATRGGLTWQQRALALAYPLGDVMLLAVLARLLPPRPLSSRDRAVGLLVLGTVALLLFDLAAGLLLLDGGLTSGALLDFGWIALCTAWGSAALDPSMTGPAAPRPPPRALPGPEFRLTLLLAAMLVPPAFLLVGRQAGQVHDAAVPAAVACVLFLLVVLRLAGVVTAHRKGLVRERALRTALDALAAADSPGQVTRCCETAVAALLGPHVPHGCLLLPAGQAPWPHLPPVLATVPGRDGAPAATPPPEAGRPSLLLPVDRLPPDIAGRLAGLPTALICSTAQPGQACGHAGALLAAGPERRLVGARASLETLAAHAGPAAKRTGLRPKDPPAAGGAYFRTLLSSTSDVVLVVADDSTVRYASPSARAMFGRPEVAGNALRDLIDLRDRQRVDRALAALDGGAGRDIHDHWRVTGRGGLVEAEAHCRDLRTDQTVGALVVTLRDVTEQRRQRHELSHRAFHDPVTGLPNRTLLLERIGRALLRDRRESSLACVLLIDLDDFRTLNETLGQSVGDRILKAVGERLTETLRRTDTVARLGGDEFAVLMEEARQPLDAELLAEQVIQVLDRPFELPEGKVCVSAGVGVATALDGADADELLMCAALAVHAAKSAGNRQWRRFVPRLRARGTERQDLHARLDHAISREEFALRYQPVVDIVGGQVIGFEALVRWPQARCGLVSPGRFIPLAEETGHITPLGAWVLRNAATDMARLQQSAGGGVAPYISVNVSGRQWQDTGFLDEVRRAVATPGLAPGSLQLELTESVLVRRDDRLDRVLRSLKELGVRIAVDDFGTGFSSLRYLRDFPVDILKIDKTYIDDIPRDPRQAALVRGIVSLARTLGLQVIAEGIEQRRQRDLLAGMGCRFGQGYLFARPMTVEQSAAALRQHYGGASRPDVR</sequence>
<dbReference type="Gene3D" id="3.30.70.270">
    <property type="match status" value="1"/>
</dbReference>
<reference evidence="4" key="1">
    <citation type="submission" date="2020-01" db="EMBL/GenBank/DDBJ databases">
        <title>Insect and environment-associated Actinomycetes.</title>
        <authorList>
            <person name="Currrie C."/>
            <person name="Chevrette M."/>
            <person name="Carlson C."/>
            <person name="Stubbendieck R."/>
            <person name="Wendt-Pienkowski E."/>
        </authorList>
    </citation>
    <scope>NUCLEOTIDE SEQUENCE</scope>
    <source>
        <strain evidence="4">SID7499</strain>
    </source>
</reference>
<dbReference type="CDD" id="cd01949">
    <property type="entry name" value="GGDEF"/>
    <property type="match status" value="1"/>
</dbReference>
<dbReference type="InterPro" id="IPR029787">
    <property type="entry name" value="Nucleotide_cyclase"/>
</dbReference>
<proteinExistence type="predicted"/>
<dbReference type="CDD" id="cd00130">
    <property type="entry name" value="PAS"/>
    <property type="match status" value="1"/>
</dbReference>
<dbReference type="SMART" id="SM00091">
    <property type="entry name" value="PAS"/>
    <property type="match status" value="1"/>
</dbReference>
<dbReference type="SUPFAM" id="SSF141868">
    <property type="entry name" value="EAL domain-like"/>
    <property type="match status" value="1"/>
</dbReference>
<keyword evidence="1" id="KW-1133">Transmembrane helix</keyword>
<evidence type="ECO:0000259" key="2">
    <source>
        <dbReference type="PROSITE" id="PS50883"/>
    </source>
</evidence>
<dbReference type="SUPFAM" id="SSF55785">
    <property type="entry name" value="PYP-like sensor domain (PAS domain)"/>
    <property type="match status" value="1"/>
</dbReference>
<dbReference type="SUPFAM" id="SSF55073">
    <property type="entry name" value="Nucleotide cyclase"/>
    <property type="match status" value="1"/>
</dbReference>
<evidence type="ECO:0000313" key="4">
    <source>
        <dbReference type="EMBL" id="NEE14870.1"/>
    </source>
</evidence>
<dbReference type="NCBIfam" id="TIGR00229">
    <property type="entry name" value="sensory_box"/>
    <property type="match status" value="1"/>
</dbReference>
<evidence type="ECO:0000259" key="3">
    <source>
        <dbReference type="PROSITE" id="PS50887"/>
    </source>
</evidence>
<feature type="transmembrane region" description="Helical" evidence="1">
    <location>
        <begin position="88"/>
        <end position="105"/>
    </location>
</feature>
<accession>A0A6G3XBG7</accession>
<name>A0A6G3XBG7_9ACTN</name>
<feature type="domain" description="GGDEF" evidence="3">
    <location>
        <begin position="626"/>
        <end position="758"/>
    </location>
</feature>
<dbReference type="InterPro" id="IPR052155">
    <property type="entry name" value="Biofilm_reg_signaling"/>
</dbReference>
<dbReference type="Pfam" id="PF00563">
    <property type="entry name" value="EAL"/>
    <property type="match status" value="1"/>
</dbReference>
<dbReference type="InterPro" id="IPR013656">
    <property type="entry name" value="PAS_4"/>
</dbReference>
<dbReference type="Gene3D" id="3.20.20.450">
    <property type="entry name" value="EAL domain"/>
    <property type="match status" value="1"/>
</dbReference>
<dbReference type="PANTHER" id="PTHR44757">
    <property type="entry name" value="DIGUANYLATE CYCLASE DGCP"/>
    <property type="match status" value="1"/>
</dbReference>
<feature type="transmembrane region" description="Helical" evidence="1">
    <location>
        <begin position="50"/>
        <end position="68"/>
    </location>
</feature>
<dbReference type="NCBIfam" id="TIGR00254">
    <property type="entry name" value="GGDEF"/>
    <property type="match status" value="1"/>
</dbReference>
<dbReference type="SMART" id="SM00267">
    <property type="entry name" value="GGDEF"/>
    <property type="match status" value="1"/>
</dbReference>
<feature type="transmembrane region" description="Helical" evidence="1">
    <location>
        <begin position="25"/>
        <end position="43"/>
    </location>
</feature>
<keyword evidence="1" id="KW-0812">Transmembrane</keyword>
<dbReference type="Gene3D" id="3.30.450.20">
    <property type="entry name" value="PAS domain"/>
    <property type="match status" value="1"/>
</dbReference>
<dbReference type="AlphaFoldDB" id="A0A6G3XBG7"/>
<dbReference type="Pfam" id="PF08448">
    <property type="entry name" value="PAS_4"/>
    <property type="match status" value="1"/>
</dbReference>
<gene>
    <name evidence="4" type="ORF">G3M58_51450</name>
</gene>
<feature type="transmembrane region" description="Helical" evidence="1">
    <location>
        <begin position="117"/>
        <end position="139"/>
    </location>
</feature>